<name>A0A0G1I894_9BACT</name>
<dbReference type="Proteomes" id="UP000033977">
    <property type="component" value="Unassembled WGS sequence"/>
</dbReference>
<accession>A0A0G1I894</accession>
<comment type="caution">
    <text evidence="1">The sequence shown here is derived from an EMBL/GenBank/DDBJ whole genome shotgun (WGS) entry which is preliminary data.</text>
</comment>
<protein>
    <submittedName>
        <fullName evidence="1">Uncharacterized protein</fullName>
    </submittedName>
</protein>
<dbReference type="EMBL" id="LCIN01000022">
    <property type="protein sequence ID" value="KKT55470.1"/>
    <property type="molecule type" value="Genomic_DNA"/>
</dbReference>
<proteinExistence type="predicted"/>
<gene>
    <name evidence="1" type="ORF">UW49_C0022G0001</name>
</gene>
<dbReference type="AlphaFoldDB" id="A0A0G1I894"/>
<reference evidence="1 2" key="1">
    <citation type="journal article" date="2015" name="Nature">
        <title>rRNA introns, odd ribosomes, and small enigmatic genomes across a large radiation of phyla.</title>
        <authorList>
            <person name="Brown C.T."/>
            <person name="Hug L.A."/>
            <person name="Thomas B.C."/>
            <person name="Sharon I."/>
            <person name="Castelle C.J."/>
            <person name="Singh A."/>
            <person name="Wilkins M.J."/>
            <person name="Williams K.H."/>
            <person name="Banfield J.F."/>
        </authorList>
    </citation>
    <scope>NUCLEOTIDE SEQUENCE [LARGE SCALE GENOMIC DNA]</scope>
</reference>
<sequence>MEFTVEIENLVTMSTDLEAMCKCRGIDPVFPEKDALITAPNVDWALGVLQERLTKWGQSIFLKEYFGDDNVSAHFRLLNRKKTTEVEGALTLIWPSSMSIHKRRRRV</sequence>
<organism evidence="1 2">
    <name type="scientific">Candidatus Giovannonibacteria bacterium GW2011_GWB1_44_23</name>
    <dbReference type="NCBI Taxonomy" id="1618652"/>
    <lineage>
        <taxon>Bacteria</taxon>
        <taxon>Candidatus Giovannoniibacteriota</taxon>
    </lineage>
</organism>
<evidence type="ECO:0000313" key="1">
    <source>
        <dbReference type="EMBL" id="KKT55470.1"/>
    </source>
</evidence>
<evidence type="ECO:0000313" key="2">
    <source>
        <dbReference type="Proteomes" id="UP000033977"/>
    </source>
</evidence>